<keyword evidence="4 10" id="KW-0328">Glycosyltransferase</keyword>
<evidence type="ECO:0000256" key="6">
    <source>
        <dbReference type="ARBA" id="ARBA00022692"/>
    </source>
</evidence>
<evidence type="ECO:0000256" key="5">
    <source>
        <dbReference type="ARBA" id="ARBA00022679"/>
    </source>
</evidence>
<feature type="transmembrane region" description="Helical" evidence="10">
    <location>
        <begin position="384"/>
        <end position="400"/>
    </location>
</feature>
<evidence type="ECO:0000313" key="12">
    <source>
        <dbReference type="Proteomes" id="UP000728185"/>
    </source>
</evidence>
<evidence type="ECO:0000256" key="4">
    <source>
        <dbReference type="ARBA" id="ARBA00022676"/>
    </source>
</evidence>
<dbReference type="UniPathway" id="UPA00378"/>
<comment type="caution">
    <text evidence="11">The sequence shown here is derived from an EMBL/GenBank/DDBJ whole genome shotgun (WGS) entry which is preliminary data.</text>
</comment>
<accession>A0A8E0S2Z3</accession>
<keyword evidence="9 10" id="KW-0472">Membrane</keyword>
<dbReference type="EMBL" id="LUCM01001163">
    <property type="protein sequence ID" value="KAA0199376.1"/>
    <property type="molecule type" value="Genomic_DNA"/>
</dbReference>
<feature type="transmembrane region" description="Helical" evidence="10">
    <location>
        <begin position="104"/>
        <end position="124"/>
    </location>
</feature>
<feature type="transmembrane region" description="Helical" evidence="10">
    <location>
        <begin position="358"/>
        <end position="378"/>
    </location>
</feature>
<dbReference type="GO" id="GO:0005789">
    <property type="term" value="C:endoplasmic reticulum membrane"/>
    <property type="evidence" value="ECO:0007669"/>
    <property type="project" value="UniProtKB-SubCell"/>
</dbReference>
<comment type="similarity">
    <text evidence="3 10">Belongs to the ALG6/ALG8 glucosyltransferase family.</text>
</comment>
<gene>
    <name evidence="11" type="ORF">FBUS_07872</name>
</gene>
<evidence type="ECO:0000256" key="2">
    <source>
        <dbReference type="ARBA" id="ARBA00004922"/>
    </source>
</evidence>
<evidence type="ECO:0000256" key="10">
    <source>
        <dbReference type="RuleBase" id="RU363110"/>
    </source>
</evidence>
<dbReference type="PANTHER" id="PTHR12413:SF2">
    <property type="entry name" value="DOLICHYL PYROPHOSPHATE GLC1MAN9GLCNAC2 ALPHA-1,3-GLUCOSYLTRANSFERASE-RELATED"/>
    <property type="match status" value="1"/>
</dbReference>
<keyword evidence="8 10" id="KW-1133">Transmembrane helix</keyword>
<dbReference type="Proteomes" id="UP000728185">
    <property type="component" value="Unassembled WGS sequence"/>
</dbReference>
<feature type="transmembrane region" description="Helical" evidence="10">
    <location>
        <begin position="12"/>
        <end position="32"/>
    </location>
</feature>
<evidence type="ECO:0000256" key="9">
    <source>
        <dbReference type="ARBA" id="ARBA00023136"/>
    </source>
</evidence>
<sequence>MNLITGPFRLGCYYVLVILSAISLKLLFLFGYRSTDFEVHRNWKALTYSLPVAQWYLESTSEWTLDYPPLFAWFERILAQLGVYIDPNLCVISKKPYASTATIIYLRGTVILSEILLFVALWRLCKILSHNSCFVMKRKLIPMVILLAFNYGLIIVDHIHFQYNGFLLGILLLSVSFVVENRFVAAAMMFTILFSMKHLFMYVAPVFFIHILVGYCLEKPTPFKFVSRLLKCGLTVLGVTFVSFGPFVYMGQMPQLLSRLFPFERGLCHAYWAPNAWALYNVVDKLLIVLNSQYPFASTMPSKPASMTGGLVGEIQHSILLSVKPLHASVLTFVGMCPFLLQCTRVQHGLTKEAVGRNCVQFLIGLIGAAWSSFLFGWHVHEKAVLVILLPLNLLAAVAPKYRFIAFYVTTLGHYSLIPLIHTTAERPAVVSMLLTYTAVHWLVLFRLYSTNGEQPKMGDKAHCATDPLLVHIGRLHLWGLLPLFVFTHLLFPFSVYSTRFPFLPLMLTSVYVGFGLCIAFPCFVLCTFSEDNEFGASTTAKYPPKRKKLKAQ</sequence>
<comment type="subcellular location">
    <subcellularLocation>
        <location evidence="1 10">Endoplasmic reticulum membrane</location>
        <topology evidence="1 10">Multi-pass membrane protein</topology>
    </subcellularLocation>
</comment>
<dbReference type="EC" id="2.4.1.-" evidence="10"/>
<dbReference type="GO" id="GO:0042283">
    <property type="term" value="F:dolichyl pyrophosphate Glc1Man9GlcNAc2 alpha-1,3-glucosyltransferase activity"/>
    <property type="evidence" value="ECO:0007669"/>
    <property type="project" value="TreeGrafter"/>
</dbReference>
<dbReference type="PANTHER" id="PTHR12413">
    <property type="entry name" value="DOLICHYL GLYCOSYLTRANSFERASE"/>
    <property type="match status" value="1"/>
</dbReference>
<proteinExistence type="inferred from homology"/>
<organism evidence="11 12">
    <name type="scientific">Fasciolopsis buskii</name>
    <dbReference type="NCBI Taxonomy" id="27845"/>
    <lineage>
        <taxon>Eukaryota</taxon>
        <taxon>Metazoa</taxon>
        <taxon>Spiralia</taxon>
        <taxon>Lophotrochozoa</taxon>
        <taxon>Platyhelminthes</taxon>
        <taxon>Trematoda</taxon>
        <taxon>Digenea</taxon>
        <taxon>Plagiorchiida</taxon>
        <taxon>Echinostomata</taxon>
        <taxon>Echinostomatoidea</taxon>
        <taxon>Fasciolidae</taxon>
        <taxon>Fasciolopsis</taxon>
    </lineage>
</organism>
<feature type="transmembrane region" description="Helical" evidence="10">
    <location>
        <begin position="166"/>
        <end position="193"/>
    </location>
</feature>
<feature type="transmembrane region" description="Helical" evidence="10">
    <location>
        <begin position="478"/>
        <end position="497"/>
    </location>
</feature>
<dbReference type="OrthoDB" id="1689333at2759"/>
<name>A0A8E0S2Z3_9TREM</name>
<dbReference type="Pfam" id="PF03155">
    <property type="entry name" value="Alg6_Alg8"/>
    <property type="match status" value="1"/>
</dbReference>
<feature type="transmembrane region" description="Helical" evidence="10">
    <location>
        <begin position="199"/>
        <end position="217"/>
    </location>
</feature>
<keyword evidence="6 10" id="KW-0812">Transmembrane</keyword>
<evidence type="ECO:0000313" key="11">
    <source>
        <dbReference type="EMBL" id="KAA0199376.1"/>
    </source>
</evidence>
<feature type="transmembrane region" description="Helical" evidence="10">
    <location>
        <begin position="140"/>
        <end position="159"/>
    </location>
</feature>
<keyword evidence="5 10" id="KW-0808">Transferase</keyword>
<evidence type="ECO:0000256" key="3">
    <source>
        <dbReference type="ARBA" id="ARBA00008715"/>
    </source>
</evidence>
<comment type="pathway">
    <text evidence="2 10">Protein modification; protein glycosylation.</text>
</comment>
<dbReference type="GO" id="GO:0006487">
    <property type="term" value="P:protein N-linked glycosylation"/>
    <property type="evidence" value="ECO:0007669"/>
    <property type="project" value="TreeGrafter"/>
</dbReference>
<keyword evidence="12" id="KW-1185">Reference proteome</keyword>
<feature type="transmembrane region" description="Helical" evidence="10">
    <location>
        <begin position="229"/>
        <end position="249"/>
    </location>
</feature>
<evidence type="ECO:0000256" key="7">
    <source>
        <dbReference type="ARBA" id="ARBA00022824"/>
    </source>
</evidence>
<keyword evidence="7 10" id="KW-0256">Endoplasmic reticulum</keyword>
<reference evidence="11" key="1">
    <citation type="submission" date="2019-05" db="EMBL/GenBank/DDBJ databases">
        <title>Annotation for the trematode Fasciolopsis buski.</title>
        <authorList>
            <person name="Choi Y.-J."/>
        </authorList>
    </citation>
    <scope>NUCLEOTIDE SEQUENCE</scope>
    <source>
        <strain evidence="11">HT</strain>
        <tissue evidence="11">Whole worm</tissue>
    </source>
</reference>
<feature type="transmembrane region" description="Helical" evidence="10">
    <location>
        <begin position="503"/>
        <end position="529"/>
    </location>
</feature>
<evidence type="ECO:0000256" key="8">
    <source>
        <dbReference type="ARBA" id="ARBA00022989"/>
    </source>
</evidence>
<evidence type="ECO:0000256" key="1">
    <source>
        <dbReference type="ARBA" id="ARBA00004477"/>
    </source>
</evidence>
<protein>
    <recommendedName>
        <fullName evidence="10">Alpha-1,3-glucosyltransferase</fullName>
        <ecNumber evidence="10">2.4.1.-</ecNumber>
    </recommendedName>
</protein>
<dbReference type="InterPro" id="IPR004856">
    <property type="entry name" value="Glyco_trans_ALG6/ALG8"/>
</dbReference>
<dbReference type="AlphaFoldDB" id="A0A8E0S2Z3"/>
<feature type="transmembrane region" description="Helical" evidence="10">
    <location>
        <begin position="429"/>
        <end position="449"/>
    </location>
</feature>